<dbReference type="CDD" id="cd06355">
    <property type="entry name" value="PBP1_FmdD-like"/>
    <property type="match status" value="1"/>
</dbReference>
<feature type="chain" id="PRO_5046039248" evidence="1">
    <location>
        <begin position="34"/>
        <end position="428"/>
    </location>
</feature>
<evidence type="ECO:0000313" key="3">
    <source>
        <dbReference type="Proteomes" id="UP001265550"/>
    </source>
</evidence>
<name>A0ABU1VBP5_9BURK</name>
<dbReference type="InterPro" id="IPR017777">
    <property type="entry name" value="ABC_urea-bd_UrtA"/>
</dbReference>
<organism evidence="2 3">
    <name type="scientific">Hydrogenophaga laconesensis</name>
    <dbReference type="NCBI Taxonomy" id="1805971"/>
    <lineage>
        <taxon>Bacteria</taxon>
        <taxon>Pseudomonadati</taxon>
        <taxon>Pseudomonadota</taxon>
        <taxon>Betaproteobacteria</taxon>
        <taxon>Burkholderiales</taxon>
        <taxon>Comamonadaceae</taxon>
        <taxon>Hydrogenophaga</taxon>
    </lineage>
</organism>
<accession>A0ABU1VBP5</accession>
<dbReference type="SUPFAM" id="SSF53822">
    <property type="entry name" value="Periplasmic binding protein-like I"/>
    <property type="match status" value="1"/>
</dbReference>
<dbReference type="InterPro" id="IPR028082">
    <property type="entry name" value="Peripla_BP_I"/>
</dbReference>
<dbReference type="Pfam" id="PF13433">
    <property type="entry name" value="Peripla_BP_5"/>
    <property type="match status" value="1"/>
</dbReference>
<sequence length="428" mass="46449">MSNTQNARRFTLKTLAAAATVATLGFTGLSAHAQETIKVGVLHSLSGTMAISETVLKDTVLMAIDEINAKGGVLGKKLEPVVVDPASNWPLFAEKTKQLLTQDKVAVIFGCWTSVSRKSVLPVVEEANGLLFYPVQYEGEELSKNVFYTGAAPNQQAIPAVEYLMSKDGGSAKRWVLLGTDYVYPRTTNKILRAFLKSKGVADADIMEEYTPFGHSDYQTIIANIKKFSSAGKKTAVVSTINGDSNVPFYKELGNAGLSAKDVPVVAFSVGEEELRGVDTKPLVGHLAAWNYFMSIKSPANTEFVKKWSAYAKAKNIPGHKDKPLTNDPMEATYIGINMWAQAVAKAKSTDTDKVIAAMAGQTFKAPGGFTSTMDKENHHLHKPVFIGEVKADGQFNVVWKTPGPVVADPWSDYIPENKGKKNVPEKK</sequence>
<dbReference type="EMBL" id="JAVDWE010000006">
    <property type="protein sequence ID" value="MDR7094870.1"/>
    <property type="molecule type" value="Genomic_DNA"/>
</dbReference>
<feature type="signal peptide" evidence="1">
    <location>
        <begin position="1"/>
        <end position="33"/>
    </location>
</feature>
<protein>
    <submittedName>
        <fullName evidence="2">Urea transport system substrate-binding protein</fullName>
    </submittedName>
</protein>
<keyword evidence="3" id="KW-1185">Reference proteome</keyword>
<reference evidence="2 3" key="1">
    <citation type="submission" date="2023-07" db="EMBL/GenBank/DDBJ databases">
        <title>Sorghum-associated microbial communities from plants grown in Nebraska, USA.</title>
        <authorList>
            <person name="Schachtman D."/>
        </authorList>
    </citation>
    <scope>NUCLEOTIDE SEQUENCE [LARGE SCALE GENOMIC DNA]</scope>
    <source>
        <strain evidence="2 3">BE240</strain>
    </source>
</reference>
<gene>
    <name evidence="2" type="ORF">J2X09_002613</name>
</gene>
<dbReference type="Gene3D" id="3.40.50.2300">
    <property type="match status" value="2"/>
</dbReference>
<dbReference type="PANTHER" id="PTHR47628">
    <property type="match status" value="1"/>
</dbReference>
<keyword evidence="1" id="KW-0732">Signal</keyword>
<evidence type="ECO:0000313" key="2">
    <source>
        <dbReference type="EMBL" id="MDR7094870.1"/>
    </source>
</evidence>
<dbReference type="RefSeq" id="WP_204733676.1">
    <property type="nucleotide sequence ID" value="NZ_JAVDWE010000006.1"/>
</dbReference>
<dbReference type="PROSITE" id="PS51318">
    <property type="entry name" value="TAT"/>
    <property type="match status" value="1"/>
</dbReference>
<dbReference type="Proteomes" id="UP001265550">
    <property type="component" value="Unassembled WGS sequence"/>
</dbReference>
<evidence type="ECO:0000256" key="1">
    <source>
        <dbReference type="SAM" id="SignalP"/>
    </source>
</evidence>
<dbReference type="InterPro" id="IPR006311">
    <property type="entry name" value="TAT_signal"/>
</dbReference>
<dbReference type="NCBIfam" id="TIGR03407">
    <property type="entry name" value="urea_ABC_UrtA"/>
    <property type="match status" value="1"/>
</dbReference>
<dbReference type="PANTHER" id="PTHR47628:SF1">
    <property type="entry name" value="ALIPHATIC AMIDASE EXPRESSION-REGULATING PROTEIN"/>
    <property type="match status" value="1"/>
</dbReference>
<comment type="caution">
    <text evidence="2">The sequence shown here is derived from an EMBL/GenBank/DDBJ whole genome shotgun (WGS) entry which is preliminary data.</text>
</comment>
<proteinExistence type="predicted"/>